<reference evidence="2" key="1">
    <citation type="submission" date="2021-08" db="EMBL/GenBank/DDBJ databases">
        <title>WGS assembly of Ceratopteris richardii.</title>
        <authorList>
            <person name="Marchant D.B."/>
            <person name="Chen G."/>
            <person name="Jenkins J."/>
            <person name="Shu S."/>
            <person name="Leebens-Mack J."/>
            <person name="Grimwood J."/>
            <person name="Schmutz J."/>
            <person name="Soltis P."/>
            <person name="Soltis D."/>
            <person name="Chen Z.-H."/>
        </authorList>
    </citation>
    <scope>NUCLEOTIDE SEQUENCE</scope>
    <source>
        <strain evidence="2">Whitten #5841</strain>
        <tissue evidence="2">Leaf</tissue>
    </source>
</reference>
<evidence type="ECO:0000313" key="3">
    <source>
        <dbReference type="Proteomes" id="UP000825935"/>
    </source>
</evidence>
<evidence type="ECO:0000313" key="2">
    <source>
        <dbReference type="EMBL" id="KAH7351561.1"/>
    </source>
</evidence>
<feature type="chain" id="PRO_5035758256" description="Secreted protein" evidence="1">
    <location>
        <begin position="16"/>
        <end position="70"/>
    </location>
</feature>
<proteinExistence type="predicted"/>
<gene>
    <name evidence="2" type="ORF">KP509_19G002900</name>
</gene>
<evidence type="ECO:0008006" key="4">
    <source>
        <dbReference type="Google" id="ProtNLM"/>
    </source>
</evidence>
<dbReference type="AlphaFoldDB" id="A0A8T2SJC9"/>
<comment type="caution">
    <text evidence="2">The sequence shown here is derived from an EMBL/GenBank/DDBJ whole genome shotgun (WGS) entry which is preliminary data.</text>
</comment>
<sequence>MTMKFFFFFLSKSMASTSPRLDMYTRSDSHSFEVYSGMSDASLKQTLWGHLYLAYFFNESKVRTTVSKST</sequence>
<feature type="signal peptide" evidence="1">
    <location>
        <begin position="1"/>
        <end position="15"/>
    </location>
</feature>
<dbReference type="Proteomes" id="UP000825935">
    <property type="component" value="Chromosome 19"/>
</dbReference>
<keyword evidence="1" id="KW-0732">Signal</keyword>
<accession>A0A8T2SJC9</accession>
<protein>
    <recommendedName>
        <fullName evidence="4">Secreted protein</fullName>
    </recommendedName>
</protein>
<organism evidence="2 3">
    <name type="scientific">Ceratopteris richardii</name>
    <name type="common">Triangle waterfern</name>
    <dbReference type="NCBI Taxonomy" id="49495"/>
    <lineage>
        <taxon>Eukaryota</taxon>
        <taxon>Viridiplantae</taxon>
        <taxon>Streptophyta</taxon>
        <taxon>Embryophyta</taxon>
        <taxon>Tracheophyta</taxon>
        <taxon>Polypodiopsida</taxon>
        <taxon>Polypodiidae</taxon>
        <taxon>Polypodiales</taxon>
        <taxon>Pteridineae</taxon>
        <taxon>Pteridaceae</taxon>
        <taxon>Parkerioideae</taxon>
        <taxon>Ceratopteris</taxon>
    </lineage>
</organism>
<evidence type="ECO:0000256" key="1">
    <source>
        <dbReference type="SAM" id="SignalP"/>
    </source>
</evidence>
<name>A0A8T2SJC9_CERRI</name>
<dbReference type="EMBL" id="CM035424">
    <property type="protein sequence ID" value="KAH7351561.1"/>
    <property type="molecule type" value="Genomic_DNA"/>
</dbReference>
<keyword evidence="3" id="KW-1185">Reference proteome</keyword>